<organism evidence="2 3">
    <name type="scientific">Phnomibacter ginsenosidimutans</name>
    <dbReference type="NCBI Taxonomy" id="2676868"/>
    <lineage>
        <taxon>Bacteria</taxon>
        <taxon>Pseudomonadati</taxon>
        <taxon>Bacteroidota</taxon>
        <taxon>Chitinophagia</taxon>
        <taxon>Chitinophagales</taxon>
        <taxon>Chitinophagaceae</taxon>
        <taxon>Phnomibacter</taxon>
    </lineage>
</organism>
<protein>
    <submittedName>
        <fullName evidence="2">GNAT family N-acetyltransferase</fullName>
    </submittedName>
</protein>
<gene>
    <name evidence="2" type="ORF">GLV81_03290</name>
</gene>
<dbReference type="SUPFAM" id="SSF55729">
    <property type="entry name" value="Acyl-CoA N-acyltransferases (Nat)"/>
    <property type="match status" value="1"/>
</dbReference>
<keyword evidence="2" id="KW-0808">Transferase</keyword>
<accession>A0A6I6GXD1</accession>
<name>A0A6I6GXD1_9BACT</name>
<dbReference type="InterPro" id="IPR016181">
    <property type="entry name" value="Acyl_CoA_acyltransferase"/>
</dbReference>
<dbReference type="InterPro" id="IPR000182">
    <property type="entry name" value="GNAT_dom"/>
</dbReference>
<dbReference type="EMBL" id="CP046566">
    <property type="protein sequence ID" value="QGW27261.1"/>
    <property type="molecule type" value="Genomic_DNA"/>
</dbReference>
<feature type="domain" description="N-acetyltransferase" evidence="1">
    <location>
        <begin position="8"/>
        <end position="150"/>
    </location>
</feature>
<dbReference type="PROSITE" id="PS51186">
    <property type="entry name" value="GNAT"/>
    <property type="match status" value="1"/>
</dbReference>
<dbReference type="Pfam" id="PF13673">
    <property type="entry name" value="Acetyltransf_10"/>
    <property type="match status" value="1"/>
</dbReference>
<dbReference type="RefSeq" id="WP_157476850.1">
    <property type="nucleotide sequence ID" value="NZ_CP046566.1"/>
</dbReference>
<dbReference type="Gene3D" id="3.40.630.30">
    <property type="match status" value="1"/>
</dbReference>
<dbReference type="GO" id="GO:0016747">
    <property type="term" value="F:acyltransferase activity, transferring groups other than amino-acyl groups"/>
    <property type="evidence" value="ECO:0007669"/>
    <property type="project" value="InterPro"/>
</dbReference>
<evidence type="ECO:0000313" key="2">
    <source>
        <dbReference type="EMBL" id="QGW27261.1"/>
    </source>
</evidence>
<dbReference type="Proteomes" id="UP000426027">
    <property type="component" value="Chromosome"/>
</dbReference>
<dbReference type="KEGG" id="fls:GLV81_03290"/>
<sequence length="150" mass="17012">MALRWEFKTFDALTAAEVYALLKLRSEVFVVEQNCVFLDMDDKDQMCHHLLGYKGNLLAAYTRIVPMGVSYPDYPSIGRVITSPQARGEGLGKILMEESIQRLFSLYGHVPIKIGAQLYLKKFYESLGFVQCGDVYDEDGIPHLPMLRSV</sequence>
<keyword evidence="3" id="KW-1185">Reference proteome</keyword>
<dbReference type="CDD" id="cd04301">
    <property type="entry name" value="NAT_SF"/>
    <property type="match status" value="1"/>
</dbReference>
<reference evidence="2 3" key="1">
    <citation type="submission" date="2019-11" db="EMBL/GenBank/DDBJ databases">
        <authorList>
            <person name="Im W.T."/>
        </authorList>
    </citation>
    <scope>NUCLEOTIDE SEQUENCE [LARGE SCALE GENOMIC DNA]</scope>
    <source>
        <strain evidence="2 3">SB-02</strain>
    </source>
</reference>
<evidence type="ECO:0000313" key="3">
    <source>
        <dbReference type="Proteomes" id="UP000426027"/>
    </source>
</evidence>
<evidence type="ECO:0000259" key="1">
    <source>
        <dbReference type="PROSITE" id="PS51186"/>
    </source>
</evidence>
<proteinExistence type="predicted"/>
<dbReference type="AlphaFoldDB" id="A0A6I6GXD1"/>